<dbReference type="AlphaFoldDB" id="A0A812XSI6"/>
<keyword evidence="1" id="KW-1133">Transmembrane helix</keyword>
<feature type="non-terminal residue" evidence="2">
    <location>
        <position position="1"/>
    </location>
</feature>
<keyword evidence="1" id="KW-0472">Membrane</keyword>
<sequence>MEATRPEIIRGIPMHRALQGCGGALRGWKLARLYRHGRMTVRIDEFWSHSWHTNAWIKFCTMWFVNRSTVATLCGMLGACVGLMLRLCDILPRFQESPGWFVSQWSVVFGCAGHYLALLLWRPQRLVFLDVACIDQDNELLKGEALISMGAIL</sequence>
<feature type="transmembrane region" description="Helical" evidence="1">
    <location>
        <begin position="68"/>
        <end position="87"/>
    </location>
</feature>
<evidence type="ECO:0000256" key="1">
    <source>
        <dbReference type="SAM" id="Phobius"/>
    </source>
</evidence>
<keyword evidence="1" id="KW-0812">Transmembrane</keyword>
<proteinExistence type="predicted"/>
<feature type="transmembrane region" description="Helical" evidence="1">
    <location>
        <begin position="99"/>
        <end position="121"/>
    </location>
</feature>
<organism evidence="2 3">
    <name type="scientific">Symbiodinium pilosum</name>
    <name type="common">Dinoflagellate</name>
    <dbReference type="NCBI Taxonomy" id="2952"/>
    <lineage>
        <taxon>Eukaryota</taxon>
        <taxon>Sar</taxon>
        <taxon>Alveolata</taxon>
        <taxon>Dinophyceae</taxon>
        <taxon>Suessiales</taxon>
        <taxon>Symbiodiniaceae</taxon>
        <taxon>Symbiodinium</taxon>
    </lineage>
</organism>
<name>A0A812XSI6_SYMPI</name>
<feature type="non-terminal residue" evidence="2">
    <location>
        <position position="153"/>
    </location>
</feature>
<comment type="caution">
    <text evidence="2">The sequence shown here is derived from an EMBL/GenBank/DDBJ whole genome shotgun (WGS) entry which is preliminary data.</text>
</comment>
<dbReference type="Proteomes" id="UP000649617">
    <property type="component" value="Unassembled WGS sequence"/>
</dbReference>
<gene>
    <name evidence="2" type="ORF">SPIL2461_LOCUS21248</name>
</gene>
<evidence type="ECO:0000313" key="2">
    <source>
        <dbReference type="EMBL" id="CAE7738988.1"/>
    </source>
</evidence>
<dbReference type="OrthoDB" id="447461at2759"/>
<reference evidence="2" key="1">
    <citation type="submission" date="2021-02" db="EMBL/GenBank/DDBJ databases">
        <authorList>
            <person name="Dougan E. K."/>
            <person name="Rhodes N."/>
            <person name="Thang M."/>
            <person name="Chan C."/>
        </authorList>
    </citation>
    <scope>NUCLEOTIDE SEQUENCE</scope>
</reference>
<accession>A0A812XSI6</accession>
<keyword evidence="3" id="KW-1185">Reference proteome</keyword>
<dbReference type="EMBL" id="CAJNIZ010046080">
    <property type="protein sequence ID" value="CAE7738988.1"/>
    <property type="molecule type" value="Genomic_DNA"/>
</dbReference>
<evidence type="ECO:0000313" key="3">
    <source>
        <dbReference type="Proteomes" id="UP000649617"/>
    </source>
</evidence>
<protein>
    <submittedName>
        <fullName evidence="2">Uncharacterized protein</fullName>
    </submittedName>
</protein>